<sequence>MKISASAFIGLSAVLHHLHFSAVAGQAIDKNGSSSFSNDSPVVAPTFAPVVNNTEPDAGDVGFTNSSASNPDVGDENPSGFHASEPPSYLVEHTDAMMGLCPPRFLDSSVIKNRAIPTNNWWGNIIAHDSNAAIQPIWSNPYSLQMVVDKAPFGMSVSYPYRSRFSGGSSGNNGAVKFYAHGMVREFVFSAEEIVWQKPNFQVVDWADQGVTVKFTAGSSSGTMVSDLVSGMVYSSMKYSGLTPRLVSSAAISTINGQPMGGQVRGSKFEIVYNSGQKWVVYALSSDGRSEKEITLTADGNSALKSTGVFDGILRVAMVLESSWLTTLDEHKSCIVQAANIDLHDDSSYAFKWKTTGDCSCGLLHYAMKHHTETIDKSSGVRQMDGMVAYSTTRGAYQAFTTPGGSADPVWEIKEAQQVPEDFYPSRKIAS</sequence>
<feature type="domain" description="Glycosyl hydrolase family 81 N-terminal" evidence="3">
    <location>
        <begin position="112"/>
        <end position="402"/>
    </location>
</feature>
<evidence type="ECO:0000313" key="5">
    <source>
        <dbReference type="EMBL" id="ETL43507.1"/>
    </source>
</evidence>
<dbReference type="PANTHER" id="PTHR31983:SF0">
    <property type="entry name" value="GLUCAN ENDO-1,3-BETA-D-GLUCOSIDASE 2"/>
    <property type="match status" value="1"/>
</dbReference>
<dbReference type="GO" id="GO:0052861">
    <property type="term" value="F:endo-1,3(4)-beta-glucanase activity"/>
    <property type="evidence" value="ECO:0007669"/>
    <property type="project" value="InterPro"/>
</dbReference>
<evidence type="ECO:0000259" key="3">
    <source>
        <dbReference type="Pfam" id="PF03639"/>
    </source>
</evidence>
<evidence type="ECO:0000256" key="1">
    <source>
        <dbReference type="SAM" id="MobiDB-lite"/>
    </source>
</evidence>
<proteinExistence type="predicted"/>
<dbReference type="PANTHER" id="PTHR31983">
    <property type="entry name" value="ENDO-1,3(4)-BETA-GLUCANASE 1"/>
    <property type="match status" value="1"/>
</dbReference>
<evidence type="ECO:0000256" key="2">
    <source>
        <dbReference type="SAM" id="SignalP"/>
    </source>
</evidence>
<reference evidence="5 6" key="2">
    <citation type="submission" date="2013-11" db="EMBL/GenBank/DDBJ databases">
        <title>The Genome Sequence of Phytophthora parasitica CJ05E6.</title>
        <authorList>
            <consortium name="The Broad Institute Genomics Platform"/>
            <person name="Russ C."/>
            <person name="Tyler B."/>
            <person name="Panabieres F."/>
            <person name="Shan W."/>
            <person name="Tripathy S."/>
            <person name="Grunwald N."/>
            <person name="Machado M."/>
            <person name="Johnson C.S."/>
            <person name="Arredondo F."/>
            <person name="Hong C."/>
            <person name="Coffey M."/>
            <person name="Young S.K."/>
            <person name="Zeng Q."/>
            <person name="Gargeya S."/>
            <person name="Fitzgerald M."/>
            <person name="Abouelleil A."/>
            <person name="Alvarado L."/>
            <person name="Chapman S.B."/>
            <person name="Gainer-Dewar J."/>
            <person name="Goldberg J."/>
            <person name="Griggs A."/>
            <person name="Gujja S."/>
            <person name="Hansen M."/>
            <person name="Howarth C."/>
            <person name="Imamovic A."/>
            <person name="Ireland A."/>
            <person name="Larimer J."/>
            <person name="McCowan C."/>
            <person name="Murphy C."/>
            <person name="Pearson M."/>
            <person name="Poon T.W."/>
            <person name="Priest M."/>
            <person name="Roberts A."/>
            <person name="Saif S."/>
            <person name="Shea T."/>
            <person name="Sykes S."/>
            <person name="Wortman J."/>
            <person name="Nusbaum C."/>
            <person name="Birren B."/>
        </authorList>
    </citation>
    <scope>NUCLEOTIDE SEQUENCE [LARGE SCALE GENOMIC DNA]</scope>
    <source>
        <strain evidence="5 6">CJ05E6</strain>
    </source>
</reference>
<dbReference type="Pfam" id="PF03639">
    <property type="entry name" value="Glyco_hydro_81"/>
    <property type="match status" value="1"/>
</dbReference>
<accession>W2H4L0</accession>
<gene>
    <name evidence="4" type="ORF">L915_06052</name>
    <name evidence="5" type="ORF">L916_05989</name>
</gene>
<dbReference type="AlphaFoldDB" id="W2H4L0"/>
<dbReference type="InterPro" id="IPR005200">
    <property type="entry name" value="Endo-beta-glucanase"/>
</dbReference>
<feature type="region of interest" description="Disordered" evidence="1">
    <location>
        <begin position="47"/>
        <end position="86"/>
    </location>
</feature>
<evidence type="ECO:0000313" key="6">
    <source>
        <dbReference type="Proteomes" id="UP000053864"/>
    </source>
</evidence>
<dbReference type="PROSITE" id="PS52008">
    <property type="entry name" value="GH81"/>
    <property type="match status" value="1"/>
</dbReference>
<protein>
    <recommendedName>
        <fullName evidence="3">Glycosyl hydrolase family 81 N-terminal domain-containing protein</fullName>
    </recommendedName>
</protein>
<dbReference type="Proteomes" id="UP000053864">
    <property type="component" value="Unassembled WGS sequence"/>
</dbReference>
<feature type="chain" id="PRO_5010512974" description="Glycosyl hydrolase family 81 N-terminal domain-containing protein" evidence="2">
    <location>
        <begin position="26"/>
        <end position="431"/>
    </location>
</feature>
<dbReference type="VEuPathDB" id="FungiDB:PPTG_02307"/>
<dbReference type="Proteomes" id="UP000053236">
    <property type="component" value="Unassembled WGS sequence"/>
</dbReference>
<reference evidence="4" key="1">
    <citation type="submission" date="2013-11" db="EMBL/GenBank/DDBJ databases">
        <title>The Genome Sequence of Phytophthora parasitica CJ02B3.</title>
        <authorList>
            <consortium name="The Broad Institute Genomics Platform"/>
            <person name="Russ C."/>
            <person name="Tyler B."/>
            <person name="Panabieres F."/>
            <person name="Shan W."/>
            <person name="Tripathy S."/>
            <person name="Grunwald N."/>
            <person name="Machado M."/>
            <person name="Johnson C.S."/>
            <person name="Arredondo F."/>
            <person name="Hong C."/>
            <person name="Coffey M."/>
            <person name="Young S.K."/>
            <person name="Zeng Q."/>
            <person name="Gargeya S."/>
            <person name="Fitzgerald M."/>
            <person name="Abouelleil A."/>
            <person name="Alvarado L."/>
            <person name="Chapman S.B."/>
            <person name="Gainer-Dewar J."/>
            <person name="Goldberg J."/>
            <person name="Griggs A."/>
            <person name="Gujja S."/>
            <person name="Hansen M."/>
            <person name="Howarth C."/>
            <person name="Imamovic A."/>
            <person name="Ireland A."/>
            <person name="Larimer J."/>
            <person name="McCowan C."/>
            <person name="Murphy C."/>
            <person name="Pearson M."/>
            <person name="Poon T.W."/>
            <person name="Priest M."/>
            <person name="Roberts A."/>
            <person name="Saif S."/>
            <person name="Shea T."/>
            <person name="Sykes S."/>
            <person name="Wortman J."/>
            <person name="Nusbaum C."/>
            <person name="Birren B."/>
        </authorList>
    </citation>
    <scope>NUCLEOTIDE SEQUENCE [LARGE SCALE GENOMIC DNA]</scope>
    <source>
        <strain evidence="4">CJ02B3</strain>
    </source>
</reference>
<dbReference type="EMBL" id="KI672145">
    <property type="protein sequence ID" value="ETL43507.1"/>
    <property type="molecule type" value="Genomic_DNA"/>
</dbReference>
<dbReference type="InterPro" id="IPR040451">
    <property type="entry name" value="GH81_N"/>
</dbReference>
<feature type="signal peptide" evidence="2">
    <location>
        <begin position="1"/>
        <end position="25"/>
    </location>
</feature>
<organism evidence="4">
    <name type="scientific">Phytophthora nicotianae</name>
    <name type="common">Potato buckeye rot agent</name>
    <name type="synonym">Phytophthora parasitica</name>
    <dbReference type="NCBI Taxonomy" id="4792"/>
    <lineage>
        <taxon>Eukaryota</taxon>
        <taxon>Sar</taxon>
        <taxon>Stramenopiles</taxon>
        <taxon>Oomycota</taxon>
        <taxon>Peronosporomycetes</taxon>
        <taxon>Peronosporales</taxon>
        <taxon>Peronosporaceae</taxon>
        <taxon>Phytophthora</taxon>
    </lineage>
</organism>
<keyword evidence="2" id="KW-0732">Signal</keyword>
<feature type="non-terminal residue" evidence="4">
    <location>
        <position position="431"/>
    </location>
</feature>
<dbReference type="Gene3D" id="2.70.98.30">
    <property type="entry name" value="Golgi alpha-mannosidase II, domain 4"/>
    <property type="match status" value="1"/>
</dbReference>
<name>W2H4L0_PHYNI</name>
<dbReference type="EMBL" id="KI685583">
    <property type="protein sequence ID" value="ETK90109.1"/>
    <property type="molecule type" value="Genomic_DNA"/>
</dbReference>
<evidence type="ECO:0000313" key="4">
    <source>
        <dbReference type="EMBL" id="ETK90109.1"/>
    </source>
</evidence>